<feature type="region of interest" description="Disordered" evidence="3">
    <location>
        <begin position="239"/>
        <end position="273"/>
    </location>
</feature>
<dbReference type="Pfam" id="PF13921">
    <property type="entry name" value="Myb_DNA-bind_6"/>
    <property type="match status" value="1"/>
</dbReference>
<reference evidence="6 7" key="1">
    <citation type="journal article" date="2014" name="Nat. Genet.">
        <title>Whole-genome sequence of a flatfish provides insights into ZW sex chromosome evolution and adaptation to a benthic lifestyle.</title>
        <authorList>
            <person name="Chen S."/>
            <person name="Zhang G."/>
            <person name="Shao C."/>
            <person name="Huang Q."/>
            <person name="Liu G."/>
            <person name="Zhang P."/>
            <person name="Song W."/>
            <person name="An N."/>
            <person name="Chalopin D."/>
            <person name="Volff J.N."/>
            <person name="Hong Y."/>
            <person name="Li Q."/>
            <person name="Sha Z."/>
            <person name="Zhou H."/>
            <person name="Xie M."/>
            <person name="Yu Q."/>
            <person name="Liu Y."/>
            <person name="Xiang H."/>
            <person name="Wang N."/>
            <person name="Wu K."/>
            <person name="Yang C."/>
            <person name="Zhou Q."/>
            <person name="Liao X."/>
            <person name="Yang L."/>
            <person name="Hu Q."/>
            <person name="Zhang J."/>
            <person name="Meng L."/>
            <person name="Jin L."/>
            <person name="Tian Y."/>
            <person name="Lian J."/>
            <person name="Yang J."/>
            <person name="Miao G."/>
            <person name="Liu S."/>
            <person name="Liang Z."/>
            <person name="Yan F."/>
            <person name="Li Y."/>
            <person name="Sun B."/>
            <person name="Zhang H."/>
            <person name="Zhang J."/>
            <person name="Zhu Y."/>
            <person name="Du M."/>
            <person name="Zhao Y."/>
            <person name="Schartl M."/>
            <person name="Tang Q."/>
            <person name="Wang J."/>
        </authorList>
    </citation>
    <scope>NUCLEOTIDE SEQUENCE</scope>
</reference>
<evidence type="ECO:0000256" key="1">
    <source>
        <dbReference type="ARBA" id="ARBA00022737"/>
    </source>
</evidence>
<dbReference type="AlphaFoldDB" id="A0A3P8WZU3"/>
<evidence type="ECO:0000256" key="3">
    <source>
        <dbReference type="SAM" id="MobiDB-lite"/>
    </source>
</evidence>
<dbReference type="KEGG" id="csem:103384518"/>
<dbReference type="GO" id="GO:0000978">
    <property type="term" value="F:RNA polymerase II cis-regulatory region sequence-specific DNA binding"/>
    <property type="evidence" value="ECO:0007669"/>
    <property type="project" value="TreeGrafter"/>
</dbReference>
<name>A0A3P8WZU3_CYNSE</name>
<dbReference type="FunFam" id="1.10.10.60:FF:000010">
    <property type="entry name" value="Transcriptional activator Myb isoform A"/>
    <property type="match status" value="1"/>
</dbReference>
<keyword evidence="7" id="KW-1185">Reference proteome</keyword>
<dbReference type="GO" id="GO:0005634">
    <property type="term" value="C:nucleus"/>
    <property type="evidence" value="ECO:0007669"/>
    <property type="project" value="TreeGrafter"/>
</dbReference>
<dbReference type="CTD" id="100005189"/>
<dbReference type="InterPro" id="IPR009057">
    <property type="entry name" value="Homeodomain-like_sf"/>
</dbReference>
<dbReference type="SUPFAM" id="SSF140996">
    <property type="entry name" value="Hermes dimerisation domain"/>
    <property type="match status" value="1"/>
</dbReference>
<dbReference type="PANTHER" id="PTHR45614">
    <property type="entry name" value="MYB PROTEIN-RELATED"/>
    <property type="match status" value="1"/>
</dbReference>
<accession>A0A3P8WZU3</accession>
<keyword evidence="2" id="KW-0238">DNA-binding</keyword>
<feature type="region of interest" description="Disordered" evidence="3">
    <location>
        <begin position="717"/>
        <end position="759"/>
    </location>
</feature>
<feature type="compositionally biased region" description="Acidic residues" evidence="3">
    <location>
        <begin position="731"/>
        <end position="755"/>
    </location>
</feature>
<dbReference type="CDD" id="cd00167">
    <property type="entry name" value="SANT"/>
    <property type="match status" value="3"/>
</dbReference>
<evidence type="ECO:0000256" key="2">
    <source>
        <dbReference type="ARBA" id="ARBA00023125"/>
    </source>
</evidence>
<dbReference type="SUPFAM" id="SSF46689">
    <property type="entry name" value="Homeodomain-like"/>
    <property type="match status" value="2"/>
</dbReference>
<dbReference type="SUPFAM" id="SSF53098">
    <property type="entry name" value="Ribonuclease H-like"/>
    <property type="match status" value="1"/>
</dbReference>
<dbReference type="InterPro" id="IPR012337">
    <property type="entry name" value="RNaseH-like_sf"/>
</dbReference>
<keyword evidence="1" id="KW-0677">Repeat</keyword>
<dbReference type="GO" id="GO:0000981">
    <property type="term" value="F:DNA-binding transcription factor activity, RNA polymerase II-specific"/>
    <property type="evidence" value="ECO:0007669"/>
    <property type="project" value="TreeGrafter"/>
</dbReference>
<feature type="compositionally biased region" description="Basic and acidic residues" evidence="3">
    <location>
        <begin position="721"/>
        <end position="730"/>
    </location>
</feature>
<feature type="domain" description="Myb-like" evidence="4">
    <location>
        <begin position="69"/>
        <end position="120"/>
    </location>
</feature>
<dbReference type="GeneID" id="103384518"/>
<sequence length="879" mass="100128">MRRGAGSQPQLNKTDTADKLCPVDWTPEEDENLKILIQNLGQKDWKAIASFFPGRTDVQCMLHWKNHLNPDLENNNWTKEEDEKIKELVAKYGTKQWALISQHLNGRYWKHCFERWQTYLDPNIGCSMWTNEEDLIIVKAQSVLGNRWSDISRLLPGRTEASVKNRWYCYLKDKADLASFKKEADVISLDFHQFVKEEVDFQCDVVLDSEPVKHELQTRLDPEKKQDCQKVEQKMVVPPPQSVPLRELSQTPSLSLSPHPSSNPSPSINSAAAPAVNAKQKKFQDAALRMIAEEMLPLSFVEGKGFRSFMNTINPEYNRLSQRAMGLQLYHDVERTFKPQLIRDLKATNKDGDEKIHVTFDLWFGDKTKPVEEPVIVVQLHFITENWQIRRPIVAFRHLSCKDLCSAVASELEGVILSYGVFPHSIGYILTSRAKEALAANKLFGDYKIMCSPTKGETDGEEMVTFLSDRMPETVSPFSQLEFGTKTTCVARRLQQVIMEALKNSRVIENLLSQVHNVIAFFRSNVYWSEVLLTEFNVSLCPPSTNCRWNTVMLSLRSMVQEAAWTAVMTVLARARVEATDIASVPPLIMAKREQVIDILTLLQPFEEALQVLQGSGVMVCLIIPSLIGLDKTLESCVTNYTHFRQALRTGLHTHFQSLIFQKDIILATVLDPRIKLKPFSDTKHEDQTLFLTPPTKNEVHEILEATLESMTALVEPKQSQAEHRPKIEQNDESPTEDLPEASDASMDENSEDEGGGNALKRKSIFNFLQPPTKVKKMSEFDVYLQEPLLEKSVTLLYWKSATRFPLLQNIAKKLLAIPATAGGFGRLFPMAACIIKARRNHLSPHTMERLLLYKNTFKTKSVKKQRTVTRNESINKSQ</sequence>
<dbReference type="Pfam" id="PF05699">
    <property type="entry name" value="Dimer_Tnp_hAT"/>
    <property type="match status" value="1"/>
</dbReference>
<feature type="region of interest" description="Disordered" evidence="3">
    <location>
        <begin position="1"/>
        <end position="23"/>
    </location>
</feature>
<dbReference type="Proteomes" id="UP000265120">
    <property type="component" value="Chromosome 10"/>
</dbReference>
<organism evidence="6 7">
    <name type="scientific">Cynoglossus semilaevis</name>
    <name type="common">Tongue sole</name>
    <dbReference type="NCBI Taxonomy" id="244447"/>
    <lineage>
        <taxon>Eukaryota</taxon>
        <taxon>Metazoa</taxon>
        <taxon>Chordata</taxon>
        <taxon>Craniata</taxon>
        <taxon>Vertebrata</taxon>
        <taxon>Euteleostomi</taxon>
        <taxon>Actinopterygii</taxon>
        <taxon>Neopterygii</taxon>
        <taxon>Teleostei</taxon>
        <taxon>Neoteleostei</taxon>
        <taxon>Acanthomorphata</taxon>
        <taxon>Carangaria</taxon>
        <taxon>Pleuronectiformes</taxon>
        <taxon>Pleuronectoidei</taxon>
        <taxon>Cynoglossidae</taxon>
        <taxon>Cynoglossinae</taxon>
        <taxon>Cynoglossus</taxon>
    </lineage>
</organism>
<dbReference type="OMA" id="MAACIVK"/>
<dbReference type="PROSITE" id="PS51294">
    <property type="entry name" value="HTH_MYB"/>
    <property type="match status" value="3"/>
</dbReference>
<dbReference type="InterPro" id="IPR008906">
    <property type="entry name" value="HATC_C_dom"/>
</dbReference>
<feature type="domain" description="HTH myb-type" evidence="5">
    <location>
        <begin position="25"/>
        <end position="68"/>
    </location>
</feature>
<proteinExistence type="predicted"/>
<dbReference type="InterPro" id="IPR001005">
    <property type="entry name" value="SANT/Myb"/>
</dbReference>
<dbReference type="SMART" id="SM00717">
    <property type="entry name" value="SANT"/>
    <property type="match status" value="3"/>
</dbReference>
<evidence type="ECO:0000259" key="5">
    <source>
        <dbReference type="PROSITE" id="PS51294"/>
    </source>
</evidence>
<dbReference type="InterPro" id="IPR017930">
    <property type="entry name" value="Myb_dom"/>
</dbReference>
<dbReference type="PROSITE" id="PS50090">
    <property type="entry name" value="MYB_LIKE"/>
    <property type="match status" value="3"/>
</dbReference>
<dbReference type="Gene3D" id="1.10.10.60">
    <property type="entry name" value="Homeodomain-like"/>
    <property type="match status" value="3"/>
</dbReference>
<dbReference type="GO" id="GO:0046983">
    <property type="term" value="F:protein dimerization activity"/>
    <property type="evidence" value="ECO:0007669"/>
    <property type="project" value="InterPro"/>
</dbReference>
<evidence type="ECO:0000313" key="6">
    <source>
        <dbReference type="Ensembl" id="ENSCSEP00000030941.1"/>
    </source>
</evidence>
<dbReference type="InParanoid" id="A0A3P8WZU3"/>
<dbReference type="RefSeq" id="XP_008316283.1">
    <property type="nucleotide sequence ID" value="XM_008318061.3"/>
</dbReference>
<feature type="domain" description="HTH myb-type" evidence="5">
    <location>
        <begin position="69"/>
        <end position="124"/>
    </location>
</feature>
<dbReference type="PANTHER" id="PTHR45614:SF25">
    <property type="entry name" value="MYB PROTEIN"/>
    <property type="match status" value="1"/>
</dbReference>
<dbReference type="GeneTree" id="ENSGT00940000156091"/>
<evidence type="ECO:0000313" key="7">
    <source>
        <dbReference type="Proteomes" id="UP000265120"/>
    </source>
</evidence>
<evidence type="ECO:0000259" key="4">
    <source>
        <dbReference type="PROSITE" id="PS50090"/>
    </source>
</evidence>
<dbReference type="Ensembl" id="ENSCSET00000031348.1">
    <property type="protein sequence ID" value="ENSCSEP00000030941.1"/>
    <property type="gene ID" value="ENSCSEG00000019803.1"/>
</dbReference>
<dbReference type="InterPro" id="IPR050560">
    <property type="entry name" value="MYB_TF"/>
</dbReference>
<feature type="domain" description="Myb-like" evidence="4">
    <location>
        <begin position="25"/>
        <end position="68"/>
    </location>
</feature>
<reference evidence="6" key="3">
    <citation type="submission" date="2025-09" db="UniProtKB">
        <authorList>
            <consortium name="Ensembl"/>
        </authorList>
    </citation>
    <scope>IDENTIFICATION</scope>
</reference>
<dbReference type="OrthoDB" id="2143914at2759"/>
<feature type="domain" description="Myb-like" evidence="4">
    <location>
        <begin position="121"/>
        <end position="171"/>
    </location>
</feature>
<feature type="compositionally biased region" description="Low complexity" evidence="3">
    <location>
        <begin position="248"/>
        <end position="273"/>
    </location>
</feature>
<feature type="domain" description="HTH myb-type" evidence="5">
    <location>
        <begin position="129"/>
        <end position="175"/>
    </location>
</feature>
<reference evidence="6" key="2">
    <citation type="submission" date="2025-08" db="UniProtKB">
        <authorList>
            <consortium name="Ensembl"/>
        </authorList>
    </citation>
    <scope>IDENTIFICATION</scope>
</reference>
<protein>
    <submittedName>
        <fullName evidence="6">Uncharacterized LOC103384518</fullName>
    </submittedName>
</protein>
<dbReference type="Pfam" id="PF00249">
    <property type="entry name" value="Myb_DNA-binding"/>
    <property type="match status" value="1"/>
</dbReference>
<dbReference type="STRING" id="244447.ENSCSEP00000030941"/>